<evidence type="ECO:0000256" key="6">
    <source>
        <dbReference type="ARBA" id="ARBA00022989"/>
    </source>
</evidence>
<feature type="domain" description="Fibronectin type-III" evidence="14">
    <location>
        <begin position="38"/>
        <end position="132"/>
    </location>
</feature>
<dbReference type="Proteomes" id="UP001142055">
    <property type="component" value="Chromosome 2"/>
</dbReference>
<keyword evidence="16" id="KW-1185">Reference proteome</keyword>
<dbReference type="AlphaFoldDB" id="A0A9Q0M3S0"/>
<sequence>MIPKHRWFQSMAVPFIWALLTLVQSFSGVGANFGESFAIENIAVQIVSGKQVDISWKIPPTSIPLDGYKLYVKPISEHDFRPYHIDISPIDSLPISIRNLTSGGTYEVKLHTVYRGAQSTQFAGANFTTKPNTPGRFIVWFRNETTLLVLWQPPYPSGIFDQYKVSIYPQDALQSTLYVRKDTDPPGPEQTSFDGLVPGRAYNITIQTVSRDQISEPTEAQYRTLPLSPSNVSFNRGSLSTTSFDVVWEPPAIFSEFDRYQVQIGIKNSLPRTVFKDESRLVHFDENDEIEPGETYEVTLKTLSGNVISSPVSINITTRPMPVLELKAEPGKFGGDIYLHWTVSNRSKQDSFIITYNELDAFNSDASIQIVKDSHVHLSNLFAGRNYSISVAAISNTIYSDSVVIYQPTKPASPVIGVLEPISGRTLNISWKWDVTSKQDSYKIEWIRNDTKERNDRIVTHNWVIVEDLYPGAIYEIAVSAISHGLVSDPHSYFQTIFPRPPEGLHVSKHTNSSMLLVWSAPSDSLVDHYIARYRPTRQTLWRELGIVNSTSLEIKNLVAGEIYTVRVSSVSNRAESPDIREIEQTMFPNPISNIKTNIDSHNITFHWHPPEGVIDYFNVIYNPVNQPKQQESLRVPYSNTTRPEEQIVVFINDLKPGEEYSFRFFVTSFKLRSEGIGVQIRTIPVIDSVINVIVGEHETKTMGIKYTPTPIRNVVFDKYRFQLSGTSIPVQEKLWNDTNRFVVFDNLVPGHLYNLSIWTVSGSTYSVPIQRQARLYPEPVKNINGLSITDSEITLSWDAPYGDKDGYEVQYFDPHEKTLVVNVTLVEKIEYRALRPHNNYTFIVTTLSGYGTSTMLRGTPISQTFLTLESVPGKVSYFQSVDVKPNEITLQWSLPQSEQNGILTGYKIVYYIKGNQVIKHQLFESYETQGTIYNLIPGKSYVFQIQAHTKAGAGHKAQWEETMPIWSAPPPADNIFPTEVDTPEDDTVNSNVLDLASWYDVQDYSIWPPYQATEPFYPFNNSLIEDFVIGTDNCAEQSSEKVTTTNGNNNNNNNQRIGQQLGPKFCNGPLRAGRTYKIKIRAFTTTEKYTDTVYSYAMSTDPDHTAIYLSIFAPFTFIILILGDQYRIVRHFHFTTWPDFGVPEPPSTLVKFVRAFRERCTPDSSKPIIVHCSAGVGRSGTFIALDRLLQHIHKYETVDIFGIVHEMRRERVWMVQNEQQYICIHECLLSVIEGREDILDLTRLEMHENPGYEDDEGIAESGI</sequence>
<keyword evidence="8" id="KW-0325">Glycoprotein</keyword>
<proteinExistence type="predicted"/>
<comment type="caution">
    <text evidence="15">The sequence shown here is derived from an EMBL/GenBank/DDBJ whole genome shotgun (WGS) entry which is preliminary data.</text>
</comment>
<dbReference type="PANTHER" id="PTHR46957:SF3">
    <property type="entry name" value="CYTOKINE RECEPTOR"/>
    <property type="match status" value="1"/>
</dbReference>
<dbReference type="OMA" id="HWENYRL"/>
<evidence type="ECO:0000259" key="13">
    <source>
        <dbReference type="PROSITE" id="PS50056"/>
    </source>
</evidence>
<evidence type="ECO:0000313" key="15">
    <source>
        <dbReference type="EMBL" id="KAJ6218761.1"/>
    </source>
</evidence>
<evidence type="ECO:0000256" key="5">
    <source>
        <dbReference type="ARBA" id="ARBA00022912"/>
    </source>
</evidence>
<feature type="compositionally biased region" description="Low complexity" evidence="9">
    <location>
        <begin position="1044"/>
        <end position="1055"/>
    </location>
</feature>
<evidence type="ECO:0008006" key="17">
    <source>
        <dbReference type="Google" id="ProtNLM"/>
    </source>
</evidence>
<evidence type="ECO:0000313" key="16">
    <source>
        <dbReference type="Proteomes" id="UP001142055"/>
    </source>
</evidence>
<dbReference type="SMART" id="SM00060">
    <property type="entry name" value="FN3"/>
    <property type="match status" value="10"/>
</dbReference>
<keyword evidence="7 10" id="KW-0472">Membrane</keyword>
<feature type="domain" description="Fibronectin type-III" evidence="14">
    <location>
        <begin position="133"/>
        <end position="228"/>
    </location>
</feature>
<dbReference type="Gene3D" id="2.60.40.10">
    <property type="entry name" value="Immunoglobulins"/>
    <property type="match status" value="10"/>
</dbReference>
<dbReference type="PROSITE" id="PS00383">
    <property type="entry name" value="TYR_PHOSPHATASE_1"/>
    <property type="match status" value="1"/>
</dbReference>
<dbReference type="PRINTS" id="PR00700">
    <property type="entry name" value="PRTYPHPHTASE"/>
</dbReference>
<dbReference type="SUPFAM" id="SSF49265">
    <property type="entry name" value="Fibronectin type III"/>
    <property type="match status" value="6"/>
</dbReference>
<dbReference type="InterPro" id="IPR036116">
    <property type="entry name" value="FN3_sf"/>
</dbReference>
<dbReference type="InterPro" id="IPR029021">
    <property type="entry name" value="Prot-tyrosine_phosphatase-like"/>
</dbReference>
<dbReference type="Gene3D" id="3.90.190.10">
    <property type="entry name" value="Protein tyrosine phosphatase superfamily"/>
    <property type="match status" value="1"/>
</dbReference>
<evidence type="ECO:0000256" key="4">
    <source>
        <dbReference type="ARBA" id="ARBA00022801"/>
    </source>
</evidence>
<keyword evidence="3 11" id="KW-0732">Signal</keyword>
<feature type="domain" description="Tyrosine specific protein phosphatases" evidence="13">
    <location>
        <begin position="1148"/>
        <end position="1223"/>
    </location>
</feature>
<evidence type="ECO:0000256" key="11">
    <source>
        <dbReference type="SAM" id="SignalP"/>
    </source>
</evidence>
<dbReference type="InterPro" id="IPR003961">
    <property type="entry name" value="FN3_dom"/>
</dbReference>
<evidence type="ECO:0000259" key="14">
    <source>
        <dbReference type="PROSITE" id="PS50853"/>
    </source>
</evidence>
<dbReference type="Pfam" id="PF00102">
    <property type="entry name" value="Y_phosphatase"/>
    <property type="match status" value="1"/>
</dbReference>
<evidence type="ECO:0000256" key="10">
    <source>
        <dbReference type="SAM" id="Phobius"/>
    </source>
</evidence>
<keyword evidence="5" id="KW-0904">Protein phosphatase</keyword>
<accession>A0A9Q0M3S0</accession>
<dbReference type="InterPro" id="IPR000387">
    <property type="entry name" value="Tyr_Pase_dom"/>
</dbReference>
<dbReference type="InterPro" id="IPR000242">
    <property type="entry name" value="PTP_cat"/>
</dbReference>
<dbReference type="GO" id="GO:0004725">
    <property type="term" value="F:protein tyrosine phosphatase activity"/>
    <property type="evidence" value="ECO:0007669"/>
    <property type="project" value="InterPro"/>
</dbReference>
<dbReference type="InterPro" id="IPR016130">
    <property type="entry name" value="Tyr_Pase_AS"/>
</dbReference>
<evidence type="ECO:0000259" key="12">
    <source>
        <dbReference type="PROSITE" id="PS50055"/>
    </source>
</evidence>
<dbReference type="CDD" id="cd00063">
    <property type="entry name" value="FN3"/>
    <property type="match status" value="8"/>
</dbReference>
<dbReference type="GO" id="GO:0016020">
    <property type="term" value="C:membrane"/>
    <property type="evidence" value="ECO:0007669"/>
    <property type="project" value="UniProtKB-SubCell"/>
</dbReference>
<dbReference type="PRINTS" id="PR00014">
    <property type="entry name" value="FNTYPEIII"/>
</dbReference>
<dbReference type="PANTHER" id="PTHR46957">
    <property type="entry name" value="CYTOKINE RECEPTOR"/>
    <property type="match status" value="1"/>
</dbReference>
<dbReference type="InterPro" id="IPR013783">
    <property type="entry name" value="Ig-like_fold"/>
</dbReference>
<dbReference type="InterPro" id="IPR050713">
    <property type="entry name" value="RTP_Phos/Ushers"/>
</dbReference>
<evidence type="ECO:0000256" key="2">
    <source>
        <dbReference type="ARBA" id="ARBA00022692"/>
    </source>
</evidence>
<dbReference type="SMART" id="SM00194">
    <property type="entry name" value="PTPc"/>
    <property type="match status" value="1"/>
</dbReference>
<feature type="domain" description="Fibronectin type-III" evidence="14">
    <location>
        <begin position="410"/>
        <end position="499"/>
    </location>
</feature>
<dbReference type="InterPro" id="IPR003595">
    <property type="entry name" value="Tyr_Pase_cat"/>
</dbReference>
<keyword evidence="6 10" id="KW-1133">Transmembrane helix</keyword>
<feature type="chain" id="PRO_5040283752" description="Protein-tyrosine-phosphatase" evidence="11">
    <location>
        <begin position="26"/>
        <end position="1264"/>
    </location>
</feature>
<name>A0A9Q0M3S0_BLOTA</name>
<dbReference type="Pfam" id="PF00041">
    <property type="entry name" value="fn3"/>
    <property type="match status" value="7"/>
</dbReference>
<evidence type="ECO:0000256" key="9">
    <source>
        <dbReference type="SAM" id="MobiDB-lite"/>
    </source>
</evidence>
<evidence type="ECO:0000256" key="3">
    <source>
        <dbReference type="ARBA" id="ARBA00022729"/>
    </source>
</evidence>
<dbReference type="SMART" id="SM00404">
    <property type="entry name" value="PTPc_motif"/>
    <property type="match status" value="1"/>
</dbReference>
<organism evidence="15 16">
    <name type="scientific">Blomia tropicalis</name>
    <name type="common">Mite</name>
    <dbReference type="NCBI Taxonomy" id="40697"/>
    <lineage>
        <taxon>Eukaryota</taxon>
        <taxon>Metazoa</taxon>
        <taxon>Ecdysozoa</taxon>
        <taxon>Arthropoda</taxon>
        <taxon>Chelicerata</taxon>
        <taxon>Arachnida</taxon>
        <taxon>Acari</taxon>
        <taxon>Acariformes</taxon>
        <taxon>Sarcoptiformes</taxon>
        <taxon>Astigmata</taxon>
        <taxon>Glycyphagoidea</taxon>
        <taxon>Echimyopodidae</taxon>
        <taxon>Blomia</taxon>
    </lineage>
</organism>
<comment type="subcellular location">
    <subcellularLocation>
        <location evidence="1">Membrane</location>
        <topology evidence="1">Single-pass membrane protein</topology>
    </subcellularLocation>
</comment>
<feature type="domain" description="Fibronectin type-III" evidence="14">
    <location>
        <begin position="501"/>
        <end position="591"/>
    </location>
</feature>
<dbReference type="PROSITE" id="PS50056">
    <property type="entry name" value="TYR_PHOSPHATASE_2"/>
    <property type="match status" value="1"/>
</dbReference>
<dbReference type="EMBL" id="JAPWDV010000002">
    <property type="protein sequence ID" value="KAJ6218761.1"/>
    <property type="molecule type" value="Genomic_DNA"/>
</dbReference>
<protein>
    <recommendedName>
        <fullName evidence="17">Protein-tyrosine-phosphatase</fullName>
    </recommendedName>
</protein>
<dbReference type="PROSITE" id="PS50853">
    <property type="entry name" value="FN3"/>
    <property type="match status" value="6"/>
</dbReference>
<feature type="domain" description="Fibronectin type-III" evidence="14">
    <location>
        <begin position="780"/>
        <end position="871"/>
    </location>
</feature>
<dbReference type="GO" id="GO:0048666">
    <property type="term" value="P:neuron development"/>
    <property type="evidence" value="ECO:0007669"/>
    <property type="project" value="UniProtKB-ARBA"/>
</dbReference>
<feature type="region of interest" description="Disordered" evidence="9">
    <location>
        <begin position="1041"/>
        <end position="1061"/>
    </location>
</feature>
<feature type="transmembrane region" description="Helical" evidence="10">
    <location>
        <begin position="1106"/>
        <end position="1124"/>
    </location>
</feature>
<feature type="domain" description="Tyrosine-protein phosphatase" evidence="12">
    <location>
        <begin position="957"/>
        <end position="1232"/>
    </location>
</feature>
<reference evidence="15" key="1">
    <citation type="submission" date="2022-12" db="EMBL/GenBank/DDBJ databases">
        <title>Genome assemblies of Blomia tropicalis.</title>
        <authorList>
            <person name="Cui Y."/>
        </authorList>
    </citation>
    <scope>NUCLEOTIDE SEQUENCE</scope>
    <source>
        <tissue evidence="15">Adult mites</tissue>
    </source>
</reference>
<dbReference type="FunFam" id="2.60.40.10:FF:001177">
    <property type="entry name" value="Receptor-type tyrosine-protein phosphatase beta"/>
    <property type="match status" value="1"/>
</dbReference>
<feature type="domain" description="Fibronectin type-III" evidence="14">
    <location>
        <begin position="872"/>
        <end position="971"/>
    </location>
</feature>
<dbReference type="PROSITE" id="PS50055">
    <property type="entry name" value="TYR_PHOSPHATASE_PTP"/>
    <property type="match status" value="1"/>
</dbReference>
<dbReference type="SUPFAM" id="SSF52799">
    <property type="entry name" value="(Phosphotyrosine protein) phosphatases II"/>
    <property type="match status" value="1"/>
</dbReference>
<keyword evidence="4" id="KW-0378">Hydrolase</keyword>
<evidence type="ECO:0000256" key="7">
    <source>
        <dbReference type="ARBA" id="ARBA00023136"/>
    </source>
</evidence>
<feature type="signal peptide" evidence="11">
    <location>
        <begin position="1"/>
        <end position="25"/>
    </location>
</feature>
<keyword evidence="2 10" id="KW-0812">Transmembrane</keyword>
<evidence type="ECO:0000256" key="1">
    <source>
        <dbReference type="ARBA" id="ARBA00004167"/>
    </source>
</evidence>
<gene>
    <name evidence="15" type="ORF">RDWZM_004573</name>
</gene>
<evidence type="ECO:0000256" key="8">
    <source>
        <dbReference type="ARBA" id="ARBA00023180"/>
    </source>
</evidence>